<dbReference type="Proteomes" id="UP000824540">
    <property type="component" value="Unassembled WGS sequence"/>
</dbReference>
<dbReference type="InterPro" id="IPR052648">
    <property type="entry name" value="Ser-tRNA(Sec)_kinase"/>
</dbReference>
<organism evidence="1 2">
    <name type="scientific">Albula glossodonta</name>
    <name type="common">roundjaw bonefish</name>
    <dbReference type="NCBI Taxonomy" id="121402"/>
    <lineage>
        <taxon>Eukaryota</taxon>
        <taxon>Metazoa</taxon>
        <taxon>Chordata</taxon>
        <taxon>Craniata</taxon>
        <taxon>Vertebrata</taxon>
        <taxon>Euteleostomi</taxon>
        <taxon>Actinopterygii</taxon>
        <taxon>Neopterygii</taxon>
        <taxon>Teleostei</taxon>
        <taxon>Albuliformes</taxon>
        <taxon>Albulidae</taxon>
        <taxon>Albula</taxon>
    </lineage>
</organism>
<proteinExistence type="predicted"/>
<dbReference type="InterPro" id="IPR027417">
    <property type="entry name" value="P-loop_NTPase"/>
</dbReference>
<dbReference type="OrthoDB" id="9972657at2759"/>
<sequence>MVIGDVIDENKKSATSVETSSVLMDTVSGETERARICLCVLCGLPGAGKSTLAHILPDHIHTRGWRILVLSYDEIIPEEAYDLRKGDNDAHMDTSSWKVYRQDILQCLDRFLQSEHTPECLTASGGDSNTWAYFTRAVHEQKVLKVSDGSLPLVSRLDNEPLIVLLDDNFYYPSMRYEEADRLCCASSIVHQADQACRRLVSLAMREAKEHKWAPGVMKSLAAELNQLKTRFLEDLRKKALRGYPISPGGTISVELVVNRAVAVFEQEKDDITRRHATNNL</sequence>
<accession>A0A8T2P8X2</accession>
<dbReference type="PANTHER" id="PTHR20873">
    <property type="entry name" value="L-SERYL-TRNA(SEC) KINASE"/>
    <property type="match status" value="1"/>
</dbReference>
<protein>
    <recommendedName>
        <fullName evidence="3">Phosphoseryl-tRNA kinase</fullName>
    </recommendedName>
</protein>
<reference evidence="1" key="1">
    <citation type="thesis" date="2021" institute="BYU ScholarsArchive" country="Provo, UT, USA">
        <title>Applications of and Algorithms for Genome Assembly and Genomic Analyses with an Emphasis on Marine Teleosts.</title>
        <authorList>
            <person name="Pickett B.D."/>
        </authorList>
    </citation>
    <scope>NUCLEOTIDE SEQUENCE</scope>
    <source>
        <strain evidence="1">HI-2016</strain>
    </source>
</reference>
<keyword evidence="2" id="KW-1185">Reference proteome</keyword>
<dbReference type="PANTHER" id="PTHR20873:SF0">
    <property type="entry name" value="L-SERYL-TRNA(SEC) KINASE"/>
    <property type="match status" value="1"/>
</dbReference>
<dbReference type="GO" id="GO:0000049">
    <property type="term" value="F:tRNA binding"/>
    <property type="evidence" value="ECO:0007669"/>
    <property type="project" value="TreeGrafter"/>
</dbReference>
<dbReference type="EMBL" id="JAFBMS010000016">
    <property type="protein sequence ID" value="KAG9346062.1"/>
    <property type="molecule type" value="Genomic_DNA"/>
</dbReference>
<dbReference type="GO" id="GO:0016301">
    <property type="term" value="F:kinase activity"/>
    <property type="evidence" value="ECO:0007669"/>
    <property type="project" value="TreeGrafter"/>
</dbReference>
<comment type="caution">
    <text evidence="1">The sequence shown here is derived from an EMBL/GenBank/DDBJ whole genome shotgun (WGS) entry which is preliminary data.</text>
</comment>
<name>A0A8T2P8X2_9TELE</name>
<evidence type="ECO:0000313" key="1">
    <source>
        <dbReference type="EMBL" id="KAG9346062.1"/>
    </source>
</evidence>
<gene>
    <name evidence="1" type="ORF">JZ751_007879</name>
</gene>
<evidence type="ECO:0000313" key="2">
    <source>
        <dbReference type="Proteomes" id="UP000824540"/>
    </source>
</evidence>
<dbReference type="AlphaFoldDB" id="A0A8T2P8X2"/>
<evidence type="ECO:0008006" key="3">
    <source>
        <dbReference type="Google" id="ProtNLM"/>
    </source>
</evidence>
<dbReference type="SUPFAM" id="SSF52540">
    <property type="entry name" value="P-loop containing nucleoside triphosphate hydrolases"/>
    <property type="match status" value="1"/>
</dbReference>
<dbReference type="Gene3D" id="3.40.50.300">
    <property type="entry name" value="P-loop containing nucleotide triphosphate hydrolases"/>
    <property type="match status" value="1"/>
</dbReference>